<proteinExistence type="predicted"/>
<feature type="domain" description="NadR/Ttd14 AAA" evidence="1">
    <location>
        <begin position="5"/>
        <end position="166"/>
    </location>
</feature>
<sequence>MAKLVILSGCSGGGKSTLLSNLSKHGFASVEEPGRRVVAQQLKTGGTALPWLDLKAFLEQALAMAEQDYAAARNTSGISIFDRSLIDAASALRHLGDDRWYERLRSEFRYDNRVFLTPPWPEIYATDNERRHGFEDAVDEYERLCRDYDDLGYDVAILPKTGVDERVEFVLNLLQDK</sequence>
<dbReference type="Gene3D" id="3.40.50.300">
    <property type="entry name" value="P-loop containing nucleotide triphosphate hydrolases"/>
    <property type="match status" value="1"/>
</dbReference>
<dbReference type="Pfam" id="PF13521">
    <property type="entry name" value="AAA_28"/>
    <property type="match status" value="1"/>
</dbReference>
<comment type="caution">
    <text evidence="2">The sequence shown here is derived from an EMBL/GenBank/DDBJ whole genome shotgun (WGS) entry which is preliminary data.</text>
</comment>
<dbReference type="AlphaFoldDB" id="A0AA92C798"/>
<protein>
    <submittedName>
        <fullName evidence="2">ATPase</fullName>
    </submittedName>
</protein>
<name>A0AA92C798_RHIRH</name>
<dbReference type="SUPFAM" id="SSF52540">
    <property type="entry name" value="P-loop containing nucleoside triphosphate hydrolases"/>
    <property type="match status" value="1"/>
</dbReference>
<reference evidence="2 3" key="1">
    <citation type="submission" date="2018-04" db="EMBL/GenBank/DDBJ databases">
        <authorList>
            <person name="Hagen T."/>
        </authorList>
    </citation>
    <scope>NUCLEOTIDE SEQUENCE [LARGE SCALE GENOMIC DNA]</scope>
    <source>
        <strain evidence="2 3">TPD7009</strain>
    </source>
</reference>
<accession>A0AA92C798</accession>
<dbReference type="RefSeq" id="WP_116492025.1">
    <property type="nucleotide sequence ID" value="NZ_QDFR01000001.1"/>
</dbReference>
<organism evidence="2 3">
    <name type="scientific">Rhizobium rhizogenes</name>
    <name type="common">Agrobacterium rhizogenes</name>
    <dbReference type="NCBI Taxonomy" id="359"/>
    <lineage>
        <taxon>Bacteria</taxon>
        <taxon>Pseudomonadati</taxon>
        <taxon>Pseudomonadota</taxon>
        <taxon>Alphaproteobacteria</taxon>
        <taxon>Hyphomicrobiales</taxon>
        <taxon>Rhizobiaceae</taxon>
        <taxon>Rhizobium/Agrobacterium group</taxon>
        <taxon>Rhizobium</taxon>
    </lineage>
</organism>
<evidence type="ECO:0000313" key="2">
    <source>
        <dbReference type="EMBL" id="PVE57010.1"/>
    </source>
</evidence>
<gene>
    <name evidence="2" type="ORF">DC430_04480</name>
</gene>
<dbReference type="InterPro" id="IPR027417">
    <property type="entry name" value="P-loop_NTPase"/>
</dbReference>
<dbReference type="EMBL" id="QDFR01000001">
    <property type="protein sequence ID" value="PVE57010.1"/>
    <property type="molecule type" value="Genomic_DNA"/>
</dbReference>
<evidence type="ECO:0000313" key="3">
    <source>
        <dbReference type="Proteomes" id="UP000244335"/>
    </source>
</evidence>
<evidence type="ECO:0000259" key="1">
    <source>
        <dbReference type="Pfam" id="PF13521"/>
    </source>
</evidence>
<dbReference type="InterPro" id="IPR038727">
    <property type="entry name" value="NadR/Ttd14_AAA_dom"/>
</dbReference>
<dbReference type="Proteomes" id="UP000244335">
    <property type="component" value="Unassembled WGS sequence"/>
</dbReference>